<evidence type="ECO:0008006" key="4">
    <source>
        <dbReference type="Google" id="ProtNLM"/>
    </source>
</evidence>
<name>A0A839T1J8_AZOMA</name>
<organism evidence="2 3">
    <name type="scientific">Azomonas macrocytogenes</name>
    <name type="common">Azotobacter macrocytogenes</name>
    <dbReference type="NCBI Taxonomy" id="69962"/>
    <lineage>
        <taxon>Bacteria</taxon>
        <taxon>Pseudomonadati</taxon>
        <taxon>Pseudomonadota</taxon>
        <taxon>Gammaproteobacteria</taxon>
        <taxon>Pseudomonadales</taxon>
        <taxon>Pseudomonadaceae</taxon>
        <taxon>Azomonas</taxon>
    </lineage>
</organism>
<protein>
    <recommendedName>
        <fullName evidence="4">Transposase</fullName>
    </recommendedName>
</protein>
<dbReference type="EMBL" id="JACHXI010000001">
    <property type="protein sequence ID" value="MBB3101825.1"/>
    <property type="molecule type" value="Genomic_DNA"/>
</dbReference>
<evidence type="ECO:0000313" key="3">
    <source>
        <dbReference type="Proteomes" id="UP000549250"/>
    </source>
</evidence>
<comment type="caution">
    <text evidence="2">The sequence shown here is derived from an EMBL/GenBank/DDBJ whole genome shotgun (WGS) entry which is preliminary data.</text>
</comment>
<accession>A0A839T1J8</accession>
<dbReference type="Proteomes" id="UP000549250">
    <property type="component" value="Unassembled WGS sequence"/>
</dbReference>
<reference evidence="2 3" key="1">
    <citation type="submission" date="2020-08" db="EMBL/GenBank/DDBJ databases">
        <title>Genomic Encyclopedia of Type Strains, Phase III (KMG-III): the genomes of soil and plant-associated and newly described type strains.</title>
        <authorList>
            <person name="Whitman W."/>
        </authorList>
    </citation>
    <scope>NUCLEOTIDE SEQUENCE [LARGE SCALE GENOMIC DNA]</scope>
    <source>
        <strain evidence="2 3">CECT 4462</strain>
    </source>
</reference>
<gene>
    <name evidence="2" type="ORF">FHR87_000185</name>
</gene>
<evidence type="ECO:0000313" key="2">
    <source>
        <dbReference type="EMBL" id="MBB3101825.1"/>
    </source>
</evidence>
<feature type="region of interest" description="Disordered" evidence="1">
    <location>
        <begin position="30"/>
        <end position="52"/>
    </location>
</feature>
<keyword evidence="3" id="KW-1185">Reference proteome</keyword>
<evidence type="ECO:0000256" key="1">
    <source>
        <dbReference type="SAM" id="MobiDB-lite"/>
    </source>
</evidence>
<proteinExistence type="predicted"/>
<dbReference type="AlphaFoldDB" id="A0A839T1J8"/>
<sequence>MPYCWVRMSVAGCTRPTRLAYVYQLRQYQAGKGRRPDPLRDVPIPTDLQRDE</sequence>